<evidence type="ECO:0000256" key="1">
    <source>
        <dbReference type="SAM" id="MobiDB-lite"/>
    </source>
</evidence>
<comment type="caution">
    <text evidence="2">The sequence shown here is derived from an EMBL/GenBank/DDBJ whole genome shotgun (WGS) entry which is preliminary data.</text>
</comment>
<organism evidence="2 3">
    <name type="scientific">Plectosphaerella plurivora</name>
    <dbReference type="NCBI Taxonomy" id="936078"/>
    <lineage>
        <taxon>Eukaryota</taxon>
        <taxon>Fungi</taxon>
        <taxon>Dikarya</taxon>
        <taxon>Ascomycota</taxon>
        <taxon>Pezizomycotina</taxon>
        <taxon>Sordariomycetes</taxon>
        <taxon>Hypocreomycetidae</taxon>
        <taxon>Glomerellales</taxon>
        <taxon>Plectosphaerellaceae</taxon>
        <taxon>Plectosphaerella</taxon>
    </lineage>
</organism>
<reference evidence="2" key="1">
    <citation type="journal article" date="2021" name="Nat. Commun.">
        <title>Genetic determinants of endophytism in the Arabidopsis root mycobiome.</title>
        <authorList>
            <person name="Mesny F."/>
            <person name="Miyauchi S."/>
            <person name="Thiergart T."/>
            <person name="Pickel B."/>
            <person name="Atanasova L."/>
            <person name="Karlsson M."/>
            <person name="Huettel B."/>
            <person name="Barry K.W."/>
            <person name="Haridas S."/>
            <person name="Chen C."/>
            <person name="Bauer D."/>
            <person name="Andreopoulos W."/>
            <person name="Pangilinan J."/>
            <person name="LaButti K."/>
            <person name="Riley R."/>
            <person name="Lipzen A."/>
            <person name="Clum A."/>
            <person name="Drula E."/>
            <person name="Henrissat B."/>
            <person name="Kohler A."/>
            <person name="Grigoriev I.V."/>
            <person name="Martin F.M."/>
            <person name="Hacquard S."/>
        </authorList>
    </citation>
    <scope>NUCLEOTIDE SEQUENCE</scope>
    <source>
        <strain evidence="2">MPI-SDFR-AT-0117</strain>
    </source>
</reference>
<feature type="region of interest" description="Disordered" evidence="1">
    <location>
        <begin position="195"/>
        <end position="227"/>
    </location>
</feature>
<feature type="compositionally biased region" description="Basic and acidic residues" evidence="1">
    <location>
        <begin position="216"/>
        <end position="227"/>
    </location>
</feature>
<feature type="region of interest" description="Disordered" evidence="1">
    <location>
        <begin position="25"/>
        <end position="53"/>
    </location>
</feature>
<protein>
    <submittedName>
        <fullName evidence="2">Uncharacterized protein</fullName>
    </submittedName>
</protein>
<evidence type="ECO:0000313" key="2">
    <source>
        <dbReference type="EMBL" id="KAH6686298.1"/>
    </source>
</evidence>
<gene>
    <name evidence="2" type="ORF">F5X68DRAFT_15073</name>
</gene>
<sequence>MWSYVEVDGKRGHAALRPLARSATPCPWRESGPLRPSSAAAVGPGLSTVGPRSPGVVVSARRVVGRACKNKDHPPSPVFRVAHRHTRGEGGHGILNSVWPTPRDSACRGRRWRLHFLSGPDDQARFLQPRTPDAAHTSPAEPPGACGLGSTRRVRGCAPPCPLPPFPAAPPPPCLNAARFMTMAPVLCGGNKIRVRGSQTRQDRHQPGPILRGRRSLGEQEVEHLET</sequence>
<keyword evidence="3" id="KW-1185">Reference proteome</keyword>
<dbReference type="EMBL" id="JAGSXJ010000013">
    <property type="protein sequence ID" value="KAH6686298.1"/>
    <property type="molecule type" value="Genomic_DNA"/>
</dbReference>
<dbReference type="AlphaFoldDB" id="A0A9P8VA00"/>
<accession>A0A9P8VA00</accession>
<dbReference type="Proteomes" id="UP000770015">
    <property type="component" value="Unassembled WGS sequence"/>
</dbReference>
<name>A0A9P8VA00_9PEZI</name>
<evidence type="ECO:0000313" key="3">
    <source>
        <dbReference type="Proteomes" id="UP000770015"/>
    </source>
</evidence>
<proteinExistence type="predicted"/>